<comment type="caution">
    <text evidence="4">The sequence shown here is derived from an EMBL/GenBank/DDBJ whole genome shotgun (WGS) entry which is preliminary data.</text>
</comment>
<dbReference type="InterPro" id="IPR023765">
    <property type="entry name" value="SBP_5_CS"/>
</dbReference>
<evidence type="ECO:0000256" key="1">
    <source>
        <dbReference type="ARBA" id="ARBA00004193"/>
    </source>
</evidence>
<organism evidence="4 5">
    <name type="scientific">Halanaerobium saccharolyticum</name>
    <dbReference type="NCBI Taxonomy" id="43595"/>
    <lineage>
        <taxon>Bacteria</taxon>
        <taxon>Bacillati</taxon>
        <taxon>Bacillota</taxon>
        <taxon>Clostridia</taxon>
        <taxon>Halanaerobiales</taxon>
        <taxon>Halanaerobiaceae</taxon>
        <taxon>Halanaerobium</taxon>
    </lineage>
</organism>
<dbReference type="CDD" id="cd08500">
    <property type="entry name" value="PBP2_NikA_DppA_OppA_like_4"/>
    <property type="match status" value="1"/>
</dbReference>
<evidence type="ECO:0000313" key="4">
    <source>
        <dbReference type="EMBL" id="TDO92071.1"/>
    </source>
</evidence>
<dbReference type="InterPro" id="IPR000914">
    <property type="entry name" value="SBP_5_dom"/>
</dbReference>
<dbReference type="Proteomes" id="UP000295064">
    <property type="component" value="Unassembled WGS sequence"/>
</dbReference>
<dbReference type="InterPro" id="IPR039424">
    <property type="entry name" value="SBP_5"/>
</dbReference>
<feature type="signal peptide" evidence="2">
    <location>
        <begin position="1"/>
        <end position="25"/>
    </location>
</feature>
<evidence type="ECO:0000259" key="3">
    <source>
        <dbReference type="Pfam" id="PF00496"/>
    </source>
</evidence>
<keyword evidence="2" id="KW-0732">Signal</keyword>
<dbReference type="OrthoDB" id="9772924at2"/>
<proteinExistence type="predicted"/>
<dbReference type="Gene3D" id="3.40.190.10">
    <property type="entry name" value="Periplasmic binding protein-like II"/>
    <property type="match status" value="1"/>
</dbReference>
<name>A0A4R6LW88_9FIRM</name>
<dbReference type="RefSeq" id="WP_133514803.1">
    <property type="nucleotide sequence ID" value="NZ_SNWX01000008.1"/>
</dbReference>
<dbReference type="PROSITE" id="PS01040">
    <property type="entry name" value="SBP_BACTERIAL_5"/>
    <property type="match status" value="1"/>
</dbReference>
<protein>
    <submittedName>
        <fullName evidence="4">Peptide/nickel transport system substrate-binding protein</fullName>
    </submittedName>
</protein>
<dbReference type="SUPFAM" id="SSF53850">
    <property type="entry name" value="Periplasmic binding protein-like II"/>
    <property type="match status" value="1"/>
</dbReference>
<evidence type="ECO:0000313" key="5">
    <source>
        <dbReference type="Proteomes" id="UP000295064"/>
    </source>
</evidence>
<dbReference type="Pfam" id="PF00496">
    <property type="entry name" value="SBP_bac_5"/>
    <property type="match status" value="1"/>
</dbReference>
<dbReference type="Gene3D" id="3.10.105.10">
    <property type="entry name" value="Dipeptide-binding Protein, Domain 3"/>
    <property type="match status" value="1"/>
</dbReference>
<feature type="chain" id="PRO_5020943787" evidence="2">
    <location>
        <begin position="26"/>
        <end position="670"/>
    </location>
</feature>
<dbReference type="PANTHER" id="PTHR30290">
    <property type="entry name" value="PERIPLASMIC BINDING COMPONENT OF ABC TRANSPORTER"/>
    <property type="match status" value="1"/>
</dbReference>
<dbReference type="EMBL" id="SNWX01000008">
    <property type="protein sequence ID" value="TDO92071.1"/>
    <property type="molecule type" value="Genomic_DNA"/>
</dbReference>
<feature type="domain" description="Solute-binding protein family 5" evidence="3">
    <location>
        <begin position="124"/>
        <end position="540"/>
    </location>
</feature>
<dbReference type="PANTHER" id="PTHR30290:SF62">
    <property type="entry name" value="OLIGOPEPTIDE ABC TRANSPORTER, PERIPLASMIC OLIGOPEPTIDE-BINDING PROTEIN"/>
    <property type="match status" value="1"/>
</dbReference>
<gene>
    <name evidence="4" type="ORF">DFR79_10897</name>
</gene>
<dbReference type="AlphaFoldDB" id="A0A4R6LW88"/>
<comment type="subcellular location">
    <subcellularLocation>
        <location evidence="1">Cell membrane</location>
        <topology evidence="1">Lipid-anchor</topology>
    </subcellularLocation>
</comment>
<reference evidence="4 5" key="1">
    <citation type="submission" date="2019-03" db="EMBL/GenBank/DDBJ databases">
        <title>Subsurface microbial communities from deep shales in Ohio and West Virginia, USA.</title>
        <authorList>
            <person name="Wrighton K."/>
        </authorList>
    </citation>
    <scope>NUCLEOTIDE SEQUENCE [LARGE SCALE GENOMIC DNA]</scope>
    <source>
        <strain evidence="4 5">MA284_T2</strain>
    </source>
</reference>
<sequence length="670" mass="76137">MKKITKIFFLTILMLSISITAFAGAGEKAAKDPASGIIPFSESGITEFNEAPMLKKRVEAGELPPVEERLPKNPVVVQPEESIGKYGGSMTFTQFGPDGLGVNGHTLVETPLLKNRDYDNLMTIPNFAKDWEYSNGGKTFTLYLREGVKWSDGNELTSEDVMFWYNDILLNETLTTAVPITFRPGGEIMEVNPIDDYTIEFNFAIPYYTFHENMDSTWYAGLEFFPPSHYMKKFHPKYNENAKKLAKEAGFGSWVQYFNNRLSWEFFNPKPVGRPVLSAWVVKKVTPTGRIYERNPYYFKVDPEGNQLPYIDEQRTVSTPDAQARLMNVLSGEIDYISSFLSFADYPTIKASEEDGNYNAWIGDSLWASRVTFSVQQQPVNAKDMWEILGDVRFRKALSYALDRTEIKNLVFMGQGEERQLTYHPGTVADEAYKEEWATAYTEYNPEKAKALLDEMGVVDQNGDGWRDKPNGDDLLLQLLANSSRSVAMSTAEMAKGFWNDIGINVNMDSVEEGLFFTEIWEGRTQISTTFMTGSLPPWDQYVPAEDTYNAYGNWFLDYNPYTQTRIPESEIPEARQKLAIKPPQEIIDWYTAGHTVDHVNEEERTKLYREVGSYVHEYLPSIGTVGMAGHVGVSKNGLLNLRKVGDNPSVGATRNAYVEQFYWENPSEH</sequence>
<dbReference type="GO" id="GO:1904680">
    <property type="term" value="F:peptide transmembrane transporter activity"/>
    <property type="evidence" value="ECO:0007669"/>
    <property type="project" value="TreeGrafter"/>
</dbReference>
<dbReference type="GO" id="GO:0005886">
    <property type="term" value="C:plasma membrane"/>
    <property type="evidence" value="ECO:0007669"/>
    <property type="project" value="UniProtKB-SubCell"/>
</dbReference>
<evidence type="ECO:0000256" key="2">
    <source>
        <dbReference type="SAM" id="SignalP"/>
    </source>
</evidence>
<dbReference type="GO" id="GO:0015833">
    <property type="term" value="P:peptide transport"/>
    <property type="evidence" value="ECO:0007669"/>
    <property type="project" value="TreeGrafter"/>
</dbReference>
<accession>A0A4R6LW88</accession>